<dbReference type="SUPFAM" id="SSF53032">
    <property type="entry name" value="tRNA-intron endonuclease catalytic domain-like"/>
    <property type="match status" value="1"/>
</dbReference>
<protein>
    <recommendedName>
        <fullName evidence="4">tRNA-splicing endonuclease subunit Sen15 domain-containing protein</fullName>
    </recommendedName>
</protein>
<feature type="region of interest" description="Disordered" evidence="1">
    <location>
        <begin position="82"/>
        <end position="114"/>
    </location>
</feature>
<dbReference type="InterPro" id="IPR042777">
    <property type="entry name" value="Sen15_fungi"/>
</dbReference>
<organism evidence="2 3">
    <name type="scientific">Cladophialophora chaetospira</name>
    <dbReference type="NCBI Taxonomy" id="386627"/>
    <lineage>
        <taxon>Eukaryota</taxon>
        <taxon>Fungi</taxon>
        <taxon>Dikarya</taxon>
        <taxon>Ascomycota</taxon>
        <taxon>Pezizomycotina</taxon>
        <taxon>Eurotiomycetes</taxon>
        <taxon>Chaetothyriomycetidae</taxon>
        <taxon>Chaetothyriales</taxon>
        <taxon>Herpotrichiellaceae</taxon>
        <taxon>Cladophialophora</taxon>
    </lineage>
</organism>
<evidence type="ECO:0008006" key="4">
    <source>
        <dbReference type="Google" id="ProtNLM"/>
    </source>
</evidence>
<accession>A0AA38XA79</accession>
<name>A0AA38XA79_9EURO</name>
<dbReference type="AlphaFoldDB" id="A0AA38XA79"/>
<feature type="region of interest" description="Disordered" evidence="1">
    <location>
        <begin position="192"/>
        <end position="226"/>
    </location>
</feature>
<dbReference type="InterPro" id="IPR036167">
    <property type="entry name" value="tRNA_intron_Endo_cat-like_sf"/>
</dbReference>
<evidence type="ECO:0000256" key="1">
    <source>
        <dbReference type="SAM" id="MobiDB-lite"/>
    </source>
</evidence>
<dbReference type="GO" id="GO:0000214">
    <property type="term" value="C:tRNA-intron endonuclease complex"/>
    <property type="evidence" value="ECO:0007669"/>
    <property type="project" value="InterPro"/>
</dbReference>
<dbReference type="GO" id="GO:0000379">
    <property type="term" value="P:tRNA-type intron splice site recognition and cleavage"/>
    <property type="evidence" value="ECO:0007669"/>
    <property type="project" value="InterPro"/>
</dbReference>
<evidence type="ECO:0000313" key="3">
    <source>
        <dbReference type="Proteomes" id="UP001172673"/>
    </source>
</evidence>
<proteinExistence type="predicted"/>
<dbReference type="Proteomes" id="UP001172673">
    <property type="component" value="Unassembled WGS sequence"/>
</dbReference>
<dbReference type="GO" id="GO:0000213">
    <property type="term" value="F:tRNA-intron lyase activity"/>
    <property type="evidence" value="ECO:0007669"/>
    <property type="project" value="TreeGrafter"/>
</dbReference>
<gene>
    <name evidence="2" type="ORF">H2200_005757</name>
</gene>
<comment type="caution">
    <text evidence="2">The sequence shown here is derived from an EMBL/GenBank/DDBJ whole genome shotgun (WGS) entry which is preliminary data.</text>
</comment>
<dbReference type="EMBL" id="JAPDRK010000008">
    <property type="protein sequence ID" value="KAJ9609430.1"/>
    <property type="molecule type" value="Genomic_DNA"/>
</dbReference>
<evidence type="ECO:0000313" key="2">
    <source>
        <dbReference type="EMBL" id="KAJ9609430.1"/>
    </source>
</evidence>
<reference evidence="2" key="1">
    <citation type="submission" date="2022-10" db="EMBL/GenBank/DDBJ databases">
        <title>Culturing micro-colonial fungi from biological soil crusts in the Mojave desert and describing Neophaeococcomyces mojavensis, and introducing the new genera and species Taxawa tesnikishii.</title>
        <authorList>
            <person name="Kurbessoian T."/>
            <person name="Stajich J.E."/>
        </authorList>
    </citation>
    <scope>NUCLEOTIDE SEQUENCE</scope>
    <source>
        <strain evidence="2">TK_41</strain>
    </source>
</reference>
<dbReference type="PANTHER" id="PTHR28518:SF1">
    <property type="entry name" value="TRNA-SPLICING ENDONUCLEASE SUBUNIT SEN15"/>
    <property type="match status" value="1"/>
</dbReference>
<feature type="compositionally biased region" description="Low complexity" evidence="1">
    <location>
        <begin position="82"/>
        <end position="104"/>
    </location>
</feature>
<sequence>MSSSTTKSVPPLPSALSSLISSSGAKSASEALAISVLHNLQYQHNWTDLKLHLVYTNHTQQAPTGRSELALVDLEGLHFNHSNSSSRTVSPSRSTSSSGSTTPTLIEASLPNGSSTPLSLPASIPLISGLPPQHSYIHPDLQTHLIKHKIKETEIPVQRDFVLPLALGEKWTLSRFCTVFDSLSEREAVRVQRPGNEANVRGQGNGSARANGRASGQGSSYEHKDQKRVLLGMRANEGMGGDGTIVYYIMQEGEVKPRQNG</sequence>
<dbReference type="PANTHER" id="PTHR28518">
    <property type="entry name" value="TRNA-SPLICING ENDONUCLEASE SUBUNIT SEN15"/>
    <property type="match status" value="1"/>
</dbReference>
<keyword evidence="3" id="KW-1185">Reference proteome</keyword>